<dbReference type="PROSITE" id="PS50002">
    <property type="entry name" value="SH3"/>
    <property type="match status" value="2"/>
</dbReference>
<comment type="caution">
    <text evidence="11">The sequence shown here is derived from an EMBL/GenBank/DDBJ whole genome shotgun (WGS) entry which is preliminary data.</text>
</comment>
<keyword evidence="12" id="KW-1185">Reference proteome</keyword>
<feature type="compositionally biased region" description="Basic and acidic residues" evidence="8">
    <location>
        <begin position="238"/>
        <end position="283"/>
    </location>
</feature>
<keyword evidence="4" id="KW-0009">Actin-binding</keyword>
<dbReference type="CDD" id="cd11281">
    <property type="entry name" value="ADF_drebrin_like"/>
    <property type="match status" value="1"/>
</dbReference>
<comment type="similarity">
    <text evidence="6">Belongs to the actin-binding proteins ADF family. Coactosin subfamily.</text>
</comment>
<dbReference type="GO" id="GO:0005884">
    <property type="term" value="C:actin filament"/>
    <property type="evidence" value="ECO:0007669"/>
    <property type="project" value="TreeGrafter"/>
</dbReference>
<feature type="region of interest" description="Disordered" evidence="8">
    <location>
        <begin position="201"/>
        <end position="396"/>
    </location>
</feature>
<dbReference type="InterPro" id="IPR029006">
    <property type="entry name" value="ADF-H/Gelsolin-like_dom_sf"/>
</dbReference>
<dbReference type="FunFam" id="3.40.20.10:FF:000018">
    <property type="entry name" value="Coactosin-like 1"/>
    <property type="match status" value="1"/>
</dbReference>
<dbReference type="CDD" id="cd11819">
    <property type="entry name" value="SH3_Cortactin_like"/>
    <property type="match status" value="1"/>
</dbReference>
<feature type="compositionally biased region" description="Low complexity" evidence="8">
    <location>
        <begin position="374"/>
        <end position="392"/>
    </location>
</feature>
<feature type="domain" description="SH3" evidence="9">
    <location>
        <begin position="408"/>
        <end position="469"/>
    </location>
</feature>
<feature type="non-terminal residue" evidence="11">
    <location>
        <position position="1"/>
    </location>
</feature>
<dbReference type="SMART" id="SM00102">
    <property type="entry name" value="ADF"/>
    <property type="match status" value="1"/>
</dbReference>
<gene>
    <name evidence="11" type="ORF">INT44_005620</name>
</gene>
<dbReference type="PANTHER" id="PTHR10829:SF25">
    <property type="entry name" value="DREBRIN-LIKE PROTEIN"/>
    <property type="match status" value="1"/>
</dbReference>
<evidence type="ECO:0000256" key="5">
    <source>
        <dbReference type="ARBA" id="ARBA00023212"/>
    </source>
</evidence>
<feature type="compositionally biased region" description="Basic and acidic residues" evidence="8">
    <location>
        <begin position="342"/>
        <end position="366"/>
    </location>
</feature>
<dbReference type="InterPro" id="IPR036028">
    <property type="entry name" value="SH3-like_dom_sf"/>
</dbReference>
<evidence type="ECO:0000256" key="4">
    <source>
        <dbReference type="ARBA" id="ARBA00023203"/>
    </source>
</evidence>
<dbReference type="PROSITE" id="PS51263">
    <property type="entry name" value="ADF_H"/>
    <property type="match status" value="1"/>
</dbReference>
<dbReference type="AlphaFoldDB" id="A0A8H7Q0U1"/>
<dbReference type="EMBL" id="JAEPRA010000007">
    <property type="protein sequence ID" value="KAG2182641.1"/>
    <property type="molecule type" value="Genomic_DNA"/>
</dbReference>
<protein>
    <recommendedName>
        <fullName evidence="13">Drebrin-like protein</fullName>
    </recommendedName>
</protein>
<evidence type="ECO:0000256" key="7">
    <source>
        <dbReference type="PROSITE-ProRule" id="PRU00192"/>
    </source>
</evidence>
<keyword evidence="5" id="KW-0206">Cytoskeleton</keyword>
<organism evidence="11 12">
    <name type="scientific">Umbelopsis vinacea</name>
    <dbReference type="NCBI Taxonomy" id="44442"/>
    <lineage>
        <taxon>Eukaryota</taxon>
        <taxon>Fungi</taxon>
        <taxon>Fungi incertae sedis</taxon>
        <taxon>Mucoromycota</taxon>
        <taxon>Mucoromycotina</taxon>
        <taxon>Umbelopsidomycetes</taxon>
        <taxon>Umbelopsidales</taxon>
        <taxon>Umbelopsidaceae</taxon>
        <taxon>Umbelopsis</taxon>
    </lineage>
</organism>
<dbReference type="SMART" id="SM00326">
    <property type="entry name" value="SH3"/>
    <property type="match status" value="2"/>
</dbReference>
<evidence type="ECO:0000313" key="12">
    <source>
        <dbReference type="Proteomes" id="UP000612746"/>
    </source>
</evidence>
<accession>A0A8H7Q0U1</accession>
<dbReference type="Gene3D" id="2.30.30.40">
    <property type="entry name" value="SH3 Domains"/>
    <property type="match status" value="2"/>
</dbReference>
<keyword evidence="2 7" id="KW-0728">SH3 domain</keyword>
<dbReference type="GO" id="GO:0030427">
    <property type="term" value="C:site of polarized growth"/>
    <property type="evidence" value="ECO:0007669"/>
    <property type="project" value="TreeGrafter"/>
</dbReference>
<dbReference type="PANTHER" id="PTHR10829">
    <property type="entry name" value="CORTACTIN AND DREBRIN"/>
    <property type="match status" value="1"/>
</dbReference>
<evidence type="ECO:0000256" key="8">
    <source>
        <dbReference type="SAM" id="MobiDB-lite"/>
    </source>
</evidence>
<feature type="domain" description="ADF-H" evidence="10">
    <location>
        <begin position="32"/>
        <end position="161"/>
    </location>
</feature>
<comment type="subcellular location">
    <subcellularLocation>
        <location evidence="1">Cytoplasm</location>
        <location evidence="1">Cytoskeleton</location>
    </subcellularLocation>
</comment>
<keyword evidence="3" id="KW-0963">Cytoplasm</keyword>
<reference evidence="11" key="1">
    <citation type="submission" date="2020-12" db="EMBL/GenBank/DDBJ databases">
        <title>Metabolic potential, ecology and presence of endohyphal bacteria is reflected in genomic diversity of Mucoromycotina.</title>
        <authorList>
            <person name="Muszewska A."/>
            <person name="Okrasinska A."/>
            <person name="Steczkiewicz K."/>
            <person name="Drgas O."/>
            <person name="Orlowska M."/>
            <person name="Perlinska-Lenart U."/>
            <person name="Aleksandrzak-Piekarczyk T."/>
            <person name="Szatraj K."/>
            <person name="Zielenkiewicz U."/>
            <person name="Pilsyk S."/>
            <person name="Malc E."/>
            <person name="Mieczkowski P."/>
            <person name="Kruszewska J.S."/>
            <person name="Biernat P."/>
            <person name="Pawlowska J."/>
        </authorList>
    </citation>
    <scope>NUCLEOTIDE SEQUENCE</scope>
    <source>
        <strain evidence="11">WA0000051536</strain>
    </source>
</reference>
<dbReference type="GO" id="GO:0051015">
    <property type="term" value="F:actin filament binding"/>
    <property type="evidence" value="ECO:0007669"/>
    <property type="project" value="TreeGrafter"/>
</dbReference>
<evidence type="ECO:0000259" key="10">
    <source>
        <dbReference type="PROSITE" id="PS51263"/>
    </source>
</evidence>
<evidence type="ECO:0000256" key="3">
    <source>
        <dbReference type="ARBA" id="ARBA00022490"/>
    </source>
</evidence>
<dbReference type="GO" id="GO:0030833">
    <property type="term" value="P:regulation of actin filament polymerization"/>
    <property type="evidence" value="ECO:0007669"/>
    <property type="project" value="TreeGrafter"/>
</dbReference>
<dbReference type="PRINTS" id="PR00452">
    <property type="entry name" value="SH3DOMAIN"/>
</dbReference>
<dbReference type="Proteomes" id="UP000612746">
    <property type="component" value="Unassembled WGS sequence"/>
</dbReference>
<proteinExistence type="inferred from homology"/>
<evidence type="ECO:0000313" key="11">
    <source>
        <dbReference type="EMBL" id="KAG2182641.1"/>
    </source>
</evidence>
<evidence type="ECO:0000256" key="2">
    <source>
        <dbReference type="ARBA" id="ARBA00022443"/>
    </source>
</evidence>
<feature type="domain" description="SH3" evidence="9">
    <location>
        <begin position="493"/>
        <end position="554"/>
    </location>
</feature>
<dbReference type="InterPro" id="IPR001452">
    <property type="entry name" value="SH3_domain"/>
</dbReference>
<dbReference type="SUPFAM" id="SSF50044">
    <property type="entry name" value="SH3-domain"/>
    <property type="match status" value="2"/>
</dbReference>
<feature type="compositionally biased region" description="Low complexity" evidence="8">
    <location>
        <begin position="321"/>
        <end position="336"/>
    </location>
</feature>
<dbReference type="Pfam" id="PF00241">
    <property type="entry name" value="Cofilin_ADF"/>
    <property type="match status" value="1"/>
</dbReference>
<feature type="region of interest" description="Disordered" evidence="8">
    <location>
        <begin position="472"/>
        <end position="496"/>
    </location>
</feature>
<evidence type="ECO:0008006" key="13">
    <source>
        <dbReference type="Google" id="ProtNLM"/>
    </source>
</evidence>
<evidence type="ECO:0000259" key="9">
    <source>
        <dbReference type="PROSITE" id="PS50002"/>
    </source>
</evidence>
<dbReference type="Gene3D" id="3.40.20.10">
    <property type="entry name" value="Severin"/>
    <property type="match status" value="1"/>
</dbReference>
<feature type="compositionally biased region" description="Basic and acidic residues" evidence="8">
    <location>
        <begin position="293"/>
        <end position="315"/>
    </location>
</feature>
<sequence>MRRTPQQPRKTAVQHDVANTFTFPTIMSLQVGFSAHSKELKSAYEQVIDNNSSVNWLIYTYDKGTNDLKVQATGEDGLEELSEEFIDGRIQYALARVKDPNTELPKLVFIAWCGTGVPESRKGLFNSHLNDVSKFFKSFHIQINARNEGDVDPEAIMKRVSASSGANYSFHKETRRAEPAIVPVNSVYKRTEIPDIATMQRQTMKSEPAPAPVNSVHEPVRTNPGKLADRWGSSQESDQSKADQVRAERERAEQEAQEREQSMAAEREQRSREEAARQEERSRAYQSQQDSQRQQREEEDRRRQEEEEHQRQLQREEEEAAYQQQQQAEQESAHQQQAEEEERQRRQAEEEEAERARQEEHHRRQLEEDETRQQQEQAQLEADLAASAQHAAETAEHAADIAVDPHSGNGVSAVVLFTYDASEENEISMAEGEIIHNIEQLDEGWWSGTSEDGSRSGLFPSNYVQILETQHEPEAPVQPEVPEPAEQEAPAEPEGPSAVALYDYDAGEENEISFAENQVIRDIQFVSDDWWSGLAPDGSAVGLFPGKWSKLWLHACS</sequence>
<evidence type="ECO:0000256" key="6">
    <source>
        <dbReference type="ARBA" id="ARBA00038052"/>
    </source>
</evidence>
<dbReference type="OrthoDB" id="5971719at2759"/>
<dbReference type="InterPro" id="IPR002108">
    <property type="entry name" value="ADF-H"/>
</dbReference>
<dbReference type="Pfam" id="PF14604">
    <property type="entry name" value="SH3_9"/>
    <property type="match status" value="1"/>
</dbReference>
<evidence type="ECO:0000256" key="1">
    <source>
        <dbReference type="ARBA" id="ARBA00004245"/>
    </source>
</evidence>
<dbReference type="Pfam" id="PF00018">
    <property type="entry name" value="SH3_1"/>
    <property type="match status" value="1"/>
</dbReference>
<name>A0A8H7Q0U1_9FUNG</name>
<dbReference type="GO" id="GO:0030864">
    <property type="term" value="C:cortical actin cytoskeleton"/>
    <property type="evidence" value="ECO:0007669"/>
    <property type="project" value="TreeGrafter"/>
</dbReference>
<dbReference type="SUPFAM" id="SSF55753">
    <property type="entry name" value="Actin depolymerizing proteins"/>
    <property type="match status" value="1"/>
</dbReference>